<dbReference type="InterPro" id="IPR052031">
    <property type="entry name" value="Membrane_Transporter-Flippase"/>
</dbReference>
<evidence type="ECO:0000313" key="8">
    <source>
        <dbReference type="EMBL" id="HIU02995.1"/>
    </source>
</evidence>
<evidence type="ECO:0000256" key="2">
    <source>
        <dbReference type="ARBA" id="ARBA00022448"/>
    </source>
</evidence>
<feature type="transmembrane region" description="Helical" evidence="7">
    <location>
        <begin position="421"/>
        <end position="442"/>
    </location>
</feature>
<dbReference type="InterPro" id="IPR002528">
    <property type="entry name" value="MATE_fam"/>
</dbReference>
<evidence type="ECO:0000256" key="4">
    <source>
        <dbReference type="ARBA" id="ARBA00022692"/>
    </source>
</evidence>
<feature type="transmembrane region" description="Helical" evidence="7">
    <location>
        <begin position="20"/>
        <end position="43"/>
    </location>
</feature>
<dbReference type="InterPro" id="IPR048279">
    <property type="entry name" value="MdtK-like"/>
</dbReference>
<dbReference type="GO" id="GO:0042910">
    <property type="term" value="F:xenobiotic transmembrane transporter activity"/>
    <property type="evidence" value="ECO:0007669"/>
    <property type="project" value="InterPro"/>
</dbReference>
<dbReference type="Proteomes" id="UP000824164">
    <property type="component" value="Unassembled WGS sequence"/>
</dbReference>
<dbReference type="PANTHER" id="PTHR43549">
    <property type="entry name" value="MULTIDRUG RESISTANCE PROTEIN YPNP-RELATED"/>
    <property type="match status" value="1"/>
</dbReference>
<keyword evidence="4 7" id="KW-0812">Transmembrane</keyword>
<sequence>MKQGNSFEMDMCHGPLFGKLIRFSIPLVLSGILQLLFNAADIIVVGRFAGSQSLAAVGSTSSLINLLVNLFLGLSVGANVLVGRYYGAKDGKHLQQTIHTSILLSLVSGTFLAILGILIVRPLLELMGTPEDVLGLAALYMRIYFVGMPVVLLYNFASAILRAVGDTRRPLLYLSGAGCLNIVLNLFFVIVLHMDVAGVALATVISQCLSAALLFRCLMKMDGDCRLYPSRLHIHKQELIRILQVGLPAGIQSSIFSVSNVLIQASVNSFGTIAIAGNAASSNLENFIYIAMNAMYQTALSFTSQNYGGGQHRRIGQILRRCWGMVTAIGIILGGLVWIFGRPLLGIYTTESEVIDYGMIRLGIITRTYFLCGLMDVTVGSLRGLGYSMMPTIVSLIGACGLRILWVYTVFAMDHSLQTLYISYPVSWILTFTIHVVCYLIFARKRIQKGLA</sequence>
<feature type="transmembrane region" description="Helical" evidence="7">
    <location>
        <begin position="102"/>
        <end position="123"/>
    </location>
</feature>
<dbReference type="GO" id="GO:0005886">
    <property type="term" value="C:plasma membrane"/>
    <property type="evidence" value="ECO:0007669"/>
    <property type="project" value="UniProtKB-SubCell"/>
</dbReference>
<protein>
    <submittedName>
        <fullName evidence="8">MATE family efflux transporter</fullName>
    </submittedName>
</protein>
<organism evidence="8 9">
    <name type="scientific">Candidatus Onthocola gallistercoris</name>
    <dbReference type="NCBI Taxonomy" id="2840876"/>
    <lineage>
        <taxon>Bacteria</taxon>
        <taxon>Bacillati</taxon>
        <taxon>Bacillota</taxon>
        <taxon>Bacilli</taxon>
        <taxon>Candidatus Onthocola</taxon>
    </lineage>
</organism>
<dbReference type="CDD" id="cd13138">
    <property type="entry name" value="MATE_yoeA_like"/>
    <property type="match status" value="1"/>
</dbReference>
<feature type="transmembrane region" description="Helical" evidence="7">
    <location>
        <begin position="322"/>
        <end position="340"/>
    </location>
</feature>
<accession>A0A9D1HGC6</accession>
<dbReference type="PANTHER" id="PTHR43549:SF3">
    <property type="entry name" value="MULTIDRUG RESISTANCE PROTEIN YPNP-RELATED"/>
    <property type="match status" value="1"/>
</dbReference>
<name>A0A9D1HGC6_9FIRM</name>
<reference evidence="8" key="1">
    <citation type="submission" date="2020-10" db="EMBL/GenBank/DDBJ databases">
        <authorList>
            <person name="Gilroy R."/>
        </authorList>
    </citation>
    <scope>NUCLEOTIDE SEQUENCE</scope>
    <source>
        <strain evidence="8">CHK187-14744</strain>
    </source>
</reference>
<evidence type="ECO:0000256" key="6">
    <source>
        <dbReference type="ARBA" id="ARBA00023136"/>
    </source>
</evidence>
<dbReference type="EMBL" id="DVLT01000045">
    <property type="protein sequence ID" value="HIU02995.1"/>
    <property type="molecule type" value="Genomic_DNA"/>
</dbReference>
<feature type="transmembrane region" description="Helical" evidence="7">
    <location>
        <begin position="171"/>
        <end position="192"/>
    </location>
</feature>
<feature type="transmembrane region" description="Helical" evidence="7">
    <location>
        <begin position="389"/>
        <end position="409"/>
    </location>
</feature>
<comment type="subcellular location">
    <subcellularLocation>
        <location evidence="1">Cell membrane</location>
        <topology evidence="1">Multi-pass membrane protein</topology>
    </subcellularLocation>
</comment>
<feature type="transmembrane region" description="Helical" evidence="7">
    <location>
        <begin position="63"/>
        <end position="82"/>
    </location>
</feature>
<evidence type="ECO:0000256" key="1">
    <source>
        <dbReference type="ARBA" id="ARBA00004651"/>
    </source>
</evidence>
<feature type="transmembrane region" description="Helical" evidence="7">
    <location>
        <begin position="360"/>
        <end position="382"/>
    </location>
</feature>
<feature type="transmembrane region" description="Helical" evidence="7">
    <location>
        <begin position="143"/>
        <end position="164"/>
    </location>
</feature>
<dbReference type="NCBIfam" id="TIGR00797">
    <property type="entry name" value="matE"/>
    <property type="match status" value="1"/>
</dbReference>
<evidence type="ECO:0000313" key="9">
    <source>
        <dbReference type="Proteomes" id="UP000824164"/>
    </source>
</evidence>
<evidence type="ECO:0000256" key="5">
    <source>
        <dbReference type="ARBA" id="ARBA00022989"/>
    </source>
</evidence>
<keyword evidence="5 7" id="KW-1133">Transmembrane helix</keyword>
<evidence type="ECO:0000256" key="7">
    <source>
        <dbReference type="SAM" id="Phobius"/>
    </source>
</evidence>
<evidence type="ECO:0000256" key="3">
    <source>
        <dbReference type="ARBA" id="ARBA00022475"/>
    </source>
</evidence>
<keyword evidence="6 7" id="KW-0472">Membrane</keyword>
<keyword evidence="2" id="KW-0813">Transport</keyword>
<feature type="transmembrane region" description="Helical" evidence="7">
    <location>
        <begin position="198"/>
        <end position="218"/>
    </location>
</feature>
<proteinExistence type="predicted"/>
<reference evidence="8" key="2">
    <citation type="journal article" date="2021" name="PeerJ">
        <title>Extensive microbial diversity within the chicken gut microbiome revealed by metagenomics and culture.</title>
        <authorList>
            <person name="Gilroy R."/>
            <person name="Ravi A."/>
            <person name="Getino M."/>
            <person name="Pursley I."/>
            <person name="Horton D.L."/>
            <person name="Alikhan N.F."/>
            <person name="Baker D."/>
            <person name="Gharbi K."/>
            <person name="Hall N."/>
            <person name="Watson M."/>
            <person name="Adriaenssens E.M."/>
            <person name="Foster-Nyarko E."/>
            <person name="Jarju S."/>
            <person name="Secka A."/>
            <person name="Antonio M."/>
            <person name="Oren A."/>
            <person name="Chaudhuri R.R."/>
            <person name="La Ragione R."/>
            <person name="Hildebrand F."/>
            <person name="Pallen M.J."/>
        </authorList>
    </citation>
    <scope>NUCLEOTIDE SEQUENCE</scope>
    <source>
        <strain evidence="8">CHK187-14744</strain>
    </source>
</reference>
<dbReference type="GO" id="GO:0015297">
    <property type="term" value="F:antiporter activity"/>
    <property type="evidence" value="ECO:0007669"/>
    <property type="project" value="InterPro"/>
</dbReference>
<comment type="caution">
    <text evidence="8">The sequence shown here is derived from an EMBL/GenBank/DDBJ whole genome shotgun (WGS) entry which is preliminary data.</text>
</comment>
<gene>
    <name evidence="8" type="ORF">IAB63_07065</name>
</gene>
<dbReference type="PIRSF" id="PIRSF006603">
    <property type="entry name" value="DinF"/>
    <property type="match status" value="1"/>
</dbReference>
<dbReference type="Pfam" id="PF01554">
    <property type="entry name" value="MatE"/>
    <property type="match status" value="2"/>
</dbReference>
<dbReference type="AlphaFoldDB" id="A0A9D1HGC6"/>
<keyword evidence="3" id="KW-1003">Cell membrane</keyword>